<feature type="domain" description="DUF7907" evidence="2">
    <location>
        <begin position="23"/>
        <end position="195"/>
    </location>
</feature>
<organism evidence="3 4">
    <name type="scientific">Hapsidospora chrysogenum (strain ATCC 11550 / CBS 779.69 / DSM 880 / IAM 14645 / JCM 23072 / IMI 49137)</name>
    <name type="common">Acremonium chrysogenum</name>
    <dbReference type="NCBI Taxonomy" id="857340"/>
    <lineage>
        <taxon>Eukaryota</taxon>
        <taxon>Fungi</taxon>
        <taxon>Dikarya</taxon>
        <taxon>Ascomycota</taxon>
        <taxon>Pezizomycotina</taxon>
        <taxon>Sordariomycetes</taxon>
        <taxon>Hypocreomycetidae</taxon>
        <taxon>Hypocreales</taxon>
        <taxon>Bionectriaceae</taxon>
        <taxon>Hapsidospora</taxon>
    </lineage>
</organism>
<keyword evidence="1" id="KW-0732">Signal</keyword>
<accession>A0A086SZQ2</accession>
<dbReference type="STRING" id="857340.A0A086SZQ2"/>
<evidence type="ECO:0000259" key="2">
    <source>
        <dbReference type="Pfam" id="PF25484"/>
    </source>
</evidence>
<comment type="caution">
    <text evidence="3">The sequence shown here is derived from an EMBL/GenBank/DDBJ whole genome shotgun (WGS) entry which is preliminary data.</text>
</comment>
<evidence type="ECO:0000313" key="4">
    <source>
        <dbReference type="Proteomes" id="UP000029964"/>
    </source>
</evidence>
<dbReference type="Proteomes" id="UP000029964">
    <property type="component" value="Unassembled WGS sequence"/>
</dbReference>
<reference evidence="4" key="1">
    <citation type="journal article" date="2014" name="Genome Announc.">
        <title>Genome sequence and annotation of Acremonium chrysogenum, producer of the beta-lactam antibiotic cephalosporin C.</title>
        <authorList>
            <person name="Terfehr D."/>
            <person name="Dahlmann T.A."/>
            <person name="Specht T."/>
            <person name="Zadra I."/>
            <person name="Kuernsteiner H."/>
            <person name="Kueck U."/>
        </authorList>
    </citation>
    <scope>NUCLEOTIDE SEQUENCE [LARGE SCALE GENOMIC DNA]</scope>
    <source>
        <strain evidence="4">ATCC 11550 / CBS 779.69 / DSM 880 / IAM 14645 / JCM 23072 / IMI 49137</strain>
    </source>
</reference>
<feature type="signal peptide" evidence="1">
    <location>
        <begin position="1"/>
        <end position="18"/>
    </location>
</feature>
<dbReference type="EMBL" id="JPKY01000090">
    <property type="protein sequence ID" value="KFH42584.1"/>
    <property type="molecule type" value="Genomic_DNA"/>
</dbReference>
<protein>
    <recommendedName>
        <fullName evidence="2">DUF7907 domain-containing protein</fullName>
    </recommendedName>
</protein>
<evidence type="ECO:0000256" key="1">
    <source>
        <dbReference type="SAM" id="SignalP"/>
    </source>
</evidence>
<gene>
    <name evidence="3" type="ORF">ACRE_066910</name>
</gene>
<feature type="chain" id="PRO_5001815245" description="DUF7907 domain-containing protein" evidence="1">
    <location>
        <begin position="19"/>
        <end position="197"/>
    </location>
</feature>
<evidence type="ECO:0000313" key="3">
    <source>
        <dbReference type="EMBL" id="KFH42584.1"/>
    </source>
</evidence>
<dbReference type="AlphaFoldDB" id="A0A086SZQ2"/>
<dbReference type="HOGENOM" id="CLU_081634_0_0_1"/>
<sequence>MKFIAIASSLLLSGLAAAQDQQSRPFNLVVSSSDTALNGQKLVSCHSGAAIQSLCIYGAAGGSEFFFNTTEGAQSPLEGYEAGGSLVWNLNIQPTPASLPMSFFVNPSSNVALPLFQPSSEYQPVTFSKNGTLAIFSYSDDTQTPPVQEVTAVRNWYVCQTSFGGYNYQTLAWVLGKPGSVPQNPSCISVDVTRKFV</sequence>
<dbReference type="InterPro" id="IPR057229">
    <property type="entry name" value="DUF7907"/>
</dbReference>
<dbReference type="OrthoDB" id="3515453at2759"/>
<name>A0A086SZQ2_HAPC1</name>
<keyword evidence="4" id="KW-1185">Reference proteome</keyword>
<proteinExistence type="predicted"/>
<dbReference type="Pfam" id="PF25484">
    <property type="entry name" value="DUF7907"/>
    <property type="match status" value="1"/>
</dbReference>